<comment type="similarity">
    <text evidence="1">Belongs to the PhzF family.</text>
</comment>
<keyword evidence="4" id="KW-1185">Reference proteome</keyword>
<dbReference type="PANTHER" id="PTHR13774:SF17">
    <property type="entry name" value="PHENAZINE BIOSYNTHESIS-LIKE DOMAIN-CONTAINING PROTEIN"/>
    <property type="match status" value="1"/>
</dbReference>
<evidence type="ECO:0000313" key="3">
    <source>
        <dbReference type="EMBL" id="QRH00977.1"/>
    </source>
</evidence>
<reference evidence="3 4" key="1">
    <citation type="journal article" date="2012" name="Antonie Van Leeuwenhoek">
        <title>Shewanella litorisediminis sp. nov., a gammaproteobacterium isolated from a tidal flat sediment.</title>
        <authorList>
            <person name="Lee M.H."/>
            <person name="Yoon J.H."/>
        </authorList>
    </citation>
    <scope>NUCLEOTIDE SEQUENCE [LARGE SCALE GENOMIC DNA]</scope>
    <source>
        <strain evidence="3 4">SMK1-12</strain>
    </source>
</reference>
<dbReference type="Pfam" id="PF02567">
    <property type="entry name" value="PhzC-PhzF"/>
    <property type="match status" value="1"/>
</dbReference>
<proteinExistence type="inferred from homology"/>
<dbReference type="PIRSF" id="PIRSF016184">
    <property type="entry name" value="PhzC_PhzF"/>
    <property type="match status" value="1"/>
</dbReference>
<dbReference type="InterPro" id="IPR003719">
    <property type="entry name" value="Phenazine_PhzF-like"/>
</dbReference>
<name>A0ABX7G0W8_9GAMM</name>
<evidence type="ECO:0000313" key="4">
    <source>
        <dbReference type="Proteomes" id="UP000596252"/>
    </source>
</evidence>
<sequence>MEITLYQVDAFASRVFEGNPAAVCPLPHWLDDKLLARIANENNLSETAFFVPKDGGYHLRWFTPAEEVDLCGHATLAAAHVLFNHLGHQGDDIDFHTLSGTLTVTHSNGLYTLDFPATEPQAIEVPAALIAGLSSGAEAVLAGFDYVVVLKDEGSVKALTPDFAPWHSLPLRGVVVTAPGDEVDFVSRCFFPKLKVDEDPVTGSAHCELTPYWAKRLNKTRLTARQLSSRPGSLVCELRDDRVRISGQAVDYLKGTVLLPDAEVKG</sequence>
<dbReference type="EMBL" id="CP069213">
    <property type="protein sequence ID" value="QRH00977.1"/>
    <property type="molecule type" value="Genomic_DNA"/>
</dbReference>
<dbReference type="PANTHER" id="PTHR13774">
    <property type="entry name" value="PHENAZINE BIOSYNTHESIS PROTEIN"/>
    <property type="match status" value="1"/>
</dbReference>
<gene>
    <name evidence="3" type="ORF">JQC75_14050</name>
</gene>
<dbReference type="RefSeq" id="WP_203324674.1">
    <property type="nucleotide sequence ID" value="NZ_CP069213.1"/>
</dbReference>
<evidence type="ECO:0000256" key="2">
    <source>
        <dbReference type="ARBA" id="ARBA00023235"/>
    </source>
</evidence>
<accession>A0ABX7G0W8</accession>
<dbReference type="NCBIfam" id="TIGR00654">
    <property type="entry name" value="PhzF_family"/>
    <property type="match status" value="1"/>
</dbReference>
<protein>
    <submittedName>
        <fullName evidence="3">PhzF family phenazine biosynthesis protein</fullName>
    </submittedName>
</protein>
<organism evidence="3 4">
    <name type="scientific">Shewanella litorisediminis</name>
    <dbReference type="NCBI Taxonomy" id="1173586"/>
    <lineage>
        <taxon>Bacteria</taxon>
        <taxon>Pseudomonadati</taxon>
        <taxon>Pseudomonadota</taxon>
        <taxon>Gammaproteobacteria</taxon>
        <taxon>Alteromonadales</taxon>
        <taxon>Shewanellaceae</taxon>
        <taxon>Shewanella</taxon>
    </lineage>
</organism>
<dbReference type="Proteomes" id="UP000596252">
    <property type="component" value="Chromosome"/>
</dbReference>
<dbReference type="Gene3D" id="3.10.310.10">
    <property type="entry name" value="Diaminopimelate Epimerase, Chain A, domain 1"/>
    <property type="match status" value="2"/>
</dbReference>
<evidence type="ECO:0000256" key="1">
    <source>
        <dbReference type="ARBA" id="ARBA00008270"/>
    </source>
</evidence>
<dbReference type="SUPFAM" id="SSF54506">
    <property type="entry name" value="Diaminopimelate epimerase-like"/>
    <property type="match status" value="1"/>
</dbReference>
<keyword evidence="2" id="KW-0413">Isomerase</keyword>